<evidence type="ECO:0000313" key="1">
    <source>
        <dbReference type="EMBL" id="KIC12529.1"/>
    </source>
</evidence>
<sequence length="91" mass="10723">MGLERRSSESWVSDDLFVFAGFVGKAHATVGFRRFLVVGVGWDNRIRRDIFLPSFPRRRESTFEFRQLFLNICFLGFPMDSRLRGNEGCWR</sequence>
<dbReference type="AlphaFoldDB" id="A0A0C1EK10"/>
<name>A0A0C1EK10_9NEIS</name>
<organism evidence="1 2">
    <name type="scientific">Morococcus cerebrosus</name>
    <dbReference type="NCBI Taxonomy" id="1056807"/>
    <lineage>
        <taxon>Bacteria</taxon>
        <taxon>Pseudomonadati</taxon>
        <taxon>Pseudomonadota</taxon>
        <taxon>Betaproteobacteria</taxon>
        <taxon>Neisseriales</taxon>
        <taxon>Neisseriaceae</taxon>
        <taxon>Morococcus</taxon>
    </lineage>
</organism>
<dbReference type="EMBL" id="JUFZ01000016">
    <property type="protein sequence ID" value="KIC12529.1"/>
    <property type="molecule type" value="Genomic_DNA"/>
</dbReference>
<proteinExistence type="predicted"/>
<accession>A0A0C1EK10</accession>
<gene>
    <name evidence="1" type="ORF">MCC93_04480</name>
</gene>
<comment type="caution">
    <text evidence="1">The sequence shown here is derived from an EMBL/GenBank/DDBJ whole genome shotgun (WGS) entry which is preliminary data.</text>
</comment>
<dbReference type="Proteomes" id="UP000031390">
    <property type="component" value="Unassembled WGS sequence"/>
</dbReference>
<protein>
    <submittedName>
        <fullName evidence="1">UDP-N-acetylmuramate dehydrogenase</fullName>
    </submittedName>
</protein>
<reference evidence="1 2" key="1">
    <citation type="submission" date="2014-12" db="EMBL/GenBank/DDBJ databases">
        <title>Genome sequence of Morococcus cerebrosus.</title>
        <authorList>
            <person name="Shin S.-K."/>
            <person name="Yi H."/>
        </authorList>
    </citation>
    <scope>NUCLEOTIDE SEQUENCE [LARGE SCALE GENOMIC DNA]</scope>
    <source>
        <strain evidence="1 2">CIP 81.93</strain>
    </source>
</reference>
<evidence type="ECO:0000313" key="2">
    <source>
        <dbReference type="Proteomes" id="UP000031390"/>
    </source>
</evidence>